<evidence type="ECO:0000256" key="1">
    <source>
        <dbReference type="SAM" id="Coils"/>
    </source>
</evidence>
<evidence type="ECO:0000313" key="4">
    <source>
        <dbReference type="Proteomes" id="UP001107558"/>
    </source>
</evidence>
<comment type="caution">
    <text evidence="3">The sequence shown here is derived from an EMBL/GenBank/DDBJ whole genome shotgun (WGS) entry which is preliminary data.</text>
</comment>
<organism evidence="3 4">
    <name type="scientific">Polypedilum vanderplanki</name>
    <name type="common">Sleeping chironomid midge</name>
    <dbReference type="NCBI Taxonomy" id="319348"/>
    <lineage>
        <taxon>Eukaryota</taxon>
        <taxon>Metazoa</taxon>
        <taxon>Ecdysozoa</taxon>
        <taxon>Arthropoda</taxon>
        <taxon>Hexapoda</taxon>
        <taxon>Insecta</taxon>
        <taxon>Pterygota</taxon>
        <taxon>Neoptera</taxon>
        <taxon>Endopterygota</taxon>
        <taxon>Diptera</taxon>
        <taxon>Nematocera</taxon>
        <taxon>Chironomoidea</taxon>
        <taxon>Chironomidae</taxon>
        <taxon>Chironominae</taxon>
        <taxon>Polypedilum</taxon>
        <taxon>Polypedilum</taxon>
    </lineage>
</organism>
<sequence length="319" mass="37226">MSLTQIKKNSPVNNLAKIKILEKEVRMLKEKINELSTENATLREINVKFQIENFNLQKKLTQLENSQEISEILFEDEQNTEEEIEDTAMKDETQKREVEELYEEVLYDNDADLDTEEYLDEDAYETTEEVSKCKETQEKKTTKRTYSETFECIEDTRETTVKKSKQKDDIEYEITIIDDEDELEDISNITDPKDAIKYIYKLASRKASLNRLKNIEKGKHKDSAFVSKVLDLVFDKLTLASSSAAGQKCQSKLHLPPKPALDQTKLDLCKKAFIFRLKSEDVPQEEKQLRLKSFLKLVNDKIQNSRKCVSRNDPKLFEI</sequence>
<evidence type="ECO:0000313" key="3">
    <source>
        <dbReference type="EMBL" id="KAG5684809.1"/>
    </source>
</evidence>
<accession>A0A9J6CRI2</accession>
<feature type="coiled-coil region" evidence="1">
    <location>
        <begin position="18"/>
        <end position="45"/>
    </location>
</feature>
<dbReference type="PROSITE" id="PS51457">
    <property type="entry name" value="BEN"/>
    <property type="match status" value="1"/>
</dbReference>
<feature type="domain" description="BEN" evidence="2">
    <location>
        <begin position="186"/>
        <end position="309"/>
    </location>
</feature>
<dbReference type="Proteomes" id="UP001107558">
    <property type="component" value="Chromosome 1"/>
</dbReference>
<dbReference type="GO" id="GO:0003677">
    <property type="term" value="F:DNA binding"/>
    <property type="evidence" value="ECO:0007669"/>
    <property type="project" value="InterPro"/>
</dbReference>
<evidence type="ECO:0000259" key="2">
    <source>
        <dbReference type="PROSITE" id="PS51457"/>
    </source>
</evidence>
<dbReference type="Gene3D" id="1.10.10.2590">
    <property type="entry name" value="BEN domain"/>
    <property type="match status" value="1"/>
</dbReference>
<dbReference type="OrthoDB" id="7791207at2759"/>
<keyword evidence="1" id="KW-0175">Coiled coil</keyword>
<reference evidence="3" key="1">
    <citation type="submission" date="2021-03" db="EMBL/GenBank/DDBJ databases">
        <title>Chromosome level genome of the anhydrobiotic midge Polypedilum vanderplanki.</title>
        <authorList>
            <person name="Yoshida Y."/>
            <person name="Kikawada T."/>
            <person name="Gusev O."/>
        </authorList>
    </citation>
    <scope>NUCLEOTIDE SEQUENCE</scope>
    <source>
        <strain evidence="3">NIAS01</strain>
        <tissue evidence="3">Whole body or cell culture</tissue>
    </source>
</reference>
<name>A0A9J6CRI2_POLVA</name>
<dbReference type="AlphaFoldDB" id="A0A9J6CRI2"/>
<protein>
    <recommendedName>
        <fullName evidence="2">BEN domain-containing protein</fullName>
    </recommendedName>
</protein>
<dbReference type="EMBL" id="JADBJN010000001">
    <property type="protein sequence ID" value="KAG5684809.1"/>
    <property type="molecule type" value="Genomic_DNA"/>
</dbReference>
<gene>
    <name evidence="3" type="ORF">PVAND_014022</name>
</gene>
<dbReference type="InterPro" id="IPR018379">
    <property type="entry name" value="BEN_domain"/>
</dbReference>
<keyword evidence="4" id="KW-1185">Reference proteome</keyword>
<proteinExistence type="predicted"/>